<dbReference type="InterPro" id="IPR027417">
    <property type="entry name" value="P-loop_NTPase"/>
</dbReference>
<comment type="caution">
    <text evidence="1">The sequence shown here is derived from an EMBL/GenBank/DDBJ whole genome shotgun (WGS) entry which is preliminary data.</text>
</comment>
<evidence type="ECO:0000313" key="1">
    <source>
        <dbReference type="EMBL" id="MEZ7514449.1"/>
    </source>
</evidence>
<dbReference type="Proteomes" id="UP001568894">
    <property type="component" value="Unassembled WGS sequence"/>
</dbReference>
<gene>
    <name evidence="1" type="ORF">QO192_04030</name>
</gene>
<protein>
    <recommendedName>
        <fullName evidence="3">AAA+ ATPase domain-containing protein</fullName>
    </recommendedName>
</protein>
<evidence type="ECO:0000313" key="2">
    <source>
        <dbReference type="Proteomes" id="UP001568894"/>
    </source>
</evidence>
<proteinExistence type="predicted"/>
<organism evidence="1 2">
    <name type="scientific">Flavobacterium frigidarium</name>
    <dbReference type="NCBI Taxonomy" id="99286"/>
    <lineage>
        <taxon>Bacteria</taxon>
        <taxon>Pseudomonadati</taxon>
        <taxon>Bacteroidota</taxon>
        <taxon>Flavobacteriia</taxon>
        <taxon>Flavobacteriales</taxon>
        <taxon>Flavobacteriaceae</taxon>
        <taxon>Flavobacterium</taxon>
    </lineage>
</organism>
<sequence>MAKGKKVTEIKKVATSKQTGGGGFVFEDKVSAWFISHFLSDRSSFTHEIGKIKKIEYQIRPEGWLFDDLLLTTEDSNATIHQIGVSSKSNIQINTKGPNNELLRDIWNQYLNINSTVFNKDSDYLCIVNSQLPPAISKDVNTLIRFSQSQDATKLHQRINQGDQAFSQSLKKIYKGFYCPADIATAHNVDESDTVKVISRLLLLEFDFENTISNDENQIITICTDCLTASDGNLEQQLYKTLCSFRGELAPTSGFLDYQKLIDKLKSHFQLKGYTNHIHDWNKIIAKSKSRIASIQDKIGNKVTLSNSTELDKIENLLKDNQTVFILGKSGYGKSVLAKKYIQQKLSLNDKYVWIDSQSLQHGSLNNFFGLQNDLPDLFTKVQQTGYLFIDGIDRFFKEAELNLLYAILFIAGDPSSPWKIIFTCQTDDFNDVLERLYRINITLSSIPFKVDKDAYTNISELTSHFPKLSQLFKHVHLRPILNNLKYLDLLAYNLTQNATISESDFIGESTIIDWIWKEEIESKGAASSRFVKEFSEKQAESLSIGIALSDFGIAESNPVDVLKQSKIFVENEDKLYLTHDLFGDWASYKLIRGNNTNVKGYLQTKELLSPLWCKAIRLYGIYLLDKKSDASEWIKLFKTLGTIDAKEKIIQDLLLESIIFSASTYIYLLALWDFFQLNNGELLKRFLELFLLKATLPNQNVLKIAKELGSYTTAQASTYNRTPNHPYWGEVLKFIYLYKLEVLTLAGRETAEITKIWLEYTPTVFPYREECAEIAVENAKRMFDFKFNSGGYVRGDADELTYKVMLLAVNEFPTEVIDLSLKLCKRIKVERHEKKQEYTSDDEPHSIFRGFKIRDKIQWPDGPYESPDSAFEKICIEKNALNPVINSYPETAKEILLALFIEAPEEVSFGYDHNYDLDINEPHGWFPTFYTRGPFLYFLKNQPKIGIDFIVTLVNFATQQWTNKFTHEQKEVPKVTININATDHEYIGDSRIYFWFRDSTGAPHSIVSALMALEKFLIDQIDAQQPISDYIDLLLEKGNSLAYVGILISIGKYRPALFLKELKPLLQEFALYELEKSLHYGGHGVEGHQMMGAYALGETTWNLAKEWHEMPHRKTSIQSISLSLYINNKNLRDYYIPIVESWKTLLNQIESEGSTNVYLNNLINYYNINNYVVVKHEGQHYFQYQEPEELTIKYKEAREDISESNDMFTFPFQCFQELEKEKKHSFEECDQLWVKVQDYSNLTDEDPFSQMYGKHQSVLGGCAILVSNKEWIDTHPETLKWIVDYMNDVLTKFSVNRHDIMQADLGHSWQAFTARILALLWVNDSTNKVFRRLLGILILKSSYATLELLFASISKHLKWSSEDFIQVQNLAILWSLALDKDNRKDYSKTTTGKIGKEFKGFNLNKHSAAILDDFINGKTMGALLDWSELRLMLPKRKRRNYGYDTDPGTGNEPGIDMEMIKHVFGSLPRLNTVDNEEREYVLLFWKQIVGQIIFELGEVITDLQERRDSPSGFHFWAMDCIAEELSEIKLEDSLQPETYWKPIFDYGYSAGRWIDYFCMRFFTFNIAKKERHGAFFEEWLKMIAHAHSCDTWTLKGRYDRKEIWEALIGLTDTILPYWKNEDYLDFFARIVPENIKWAQKHVGNQDIIYKIIYILKTKPGLTVIKDGLEIINSYLNLRKAADKLETPKGYVRVDFKYEDSLATTASFLWEDHKEMINSDGTILKNFKEIVTFLVARQNAIGLELQDRLLS</sequence>
<evidence type="ECO:0008006" key="3">
    <source>
        <dbReference type="Google" id="ProtNLM"/>
    </source>
</evidence>
<reference evidence="1 2" key="1">
    <citation type="submission" date="2023-05" db="EMBL/GenBank/DDBJ databases">
        <title>Adaptations of aquatic viruses from atmosphere-close ecosystems of the Central Arctic Ocean.</title>
        <authorList>
            <person name="Rahlff J."/>
            <person name="Holmfeldt K."/>
        </authorList>
    </citation>
    <scope>NUCLEOTIDE SEQUENCE [LARGE SCALE GENOMIC DNA]</scope>
    <source>
        <strain evidence="1 2">Arc14</strain>
    </source>
</reference>
<dbReference type="SUPFAM" id="SSF52540">
    <property type="entry name" value="P-loop containing nucleoside triphosphate hydrolases"/>
    <property type="match status" value="1"/>
</dbReference>
<accession>A0ABV4K9Y1</accession>
<dbReference type="EMBL" id="JASMRN010000003">
    <property type="protein sequence ID" value="MEZ7514449.1"/>
    <property type="molecule type" value="Genomic_DNA"/>
</dbReference>
<dbReference type="Gene3D" id="3.40.50.300">
    <property type="entry name" value="P-loop containing nucleotide triphosphate hydrolases"/>
    <property type="match status" value="1"/>
</dbReference>
<keyword evidence="2" id="KW-1185">Reference proteome</keyword>
<dbReference type="RefSeq" id="WP_371568241.1">
    <property type="nucleotide sequence ID" value="NZ_JASMRN010000003.1"/>
</dbReference>
<name>A0ABV4K9Y1_9FLAO</name>